<comment type="similarity">
    <text evidence="2">Belongs to the amino acid-polyamine-organocation (APC) superfamily. Basic amino acid/polyamine antiporter (APA) (TC 2.A.3.2) family.</text>
</comment>
<comment type="function">
    <text evidence="8">Major component of the acid-resistance (AR) system allowing enteric pathogens to survive the acidic environment in the stomach. Exchanges extracellular arginine for its intracellular decarboxylation product agmatine (Agm) thereby expelling intracellular protons. Probably undergoes several conformational states in order to translocate the substrate across the membrane; keeps the substrate accessible to only 1 side of the membrane at a time by opening and closing 3 membrane-internal gates.</text>
</comment>
<feature type="transmembrane region" description="Helical" evidence="9">
    <location>
        <begin position="323"/>
        <end position="343"/>
    </location>
</feature>
<feature type="transmembrane region" description="Helical" evidence="9">
    <location>
        <begin position="194"/>
        <end position="214"/>
    </location>
</feature>
<keyword evidence="4" id="KW-1003">Cell membrane</keyword>
<keyword evidence="11" id="KW-1185">Reference proteome</keyword>
<evidence type="ECO:0000313" key="11">
    <source>
        <dbReference type="Proteomes" id="UP000715095"/>
    </source>
</evidence>
<comment type="subcellular location">
    <subcellularLocation>
        <location evidence="1">Cell membrane</location>
        <topology evidence="1">Multi-pass membrane protein</topology>
    </subcellularLocation>
</comment>
<organism evidence="10 11">
    <name type="scientific">Sutterella massiliensis</name>
    <dbReference type="NCBI Taxonomy" id="1816689"/>
    <lineage>
        <taxon>Bacteria</taxon>
        <taxon>Pseudomonadati</taxon>
        <taxon>Pseudomonadota</taxon>
        <taxon>Betaproteobacteria</taxon>
        <taxon>Burkholderiales</taxon>
        <taxon>Sutterellaceae</taxon>
        <taxon>Sutterella</taxon>
    </lineage>
</organism>
<evidence type="ECO:0000256" key="9">
    <source>
        <dbReference type="SAM" id="Phobius"/>
    </source>
</evidence>
<feature type="transmembrane region" description="Helical" evidence="9">
    <location>
        <begin position="391"/>
        <end position="409"/>
    </location>
</feature>
<evidence type="ECO:0000256" key="2">
    <source>
        <dbReference type="ARBA" id="ARBA00008220"/>
    </source>
</evidence>
<dbReference type="PIRSF" id="PIRSF006060">
    <property type="entry name" value="AA_transporter"/>
    <property type="match status" value="1"/>
</dbReference>
<evidence type="ECO:0000256" key="1">
    <source>
        <dbReference type="ARBA" id="ARBA00004651"/>
    </source>
</evidence>
<gene>
    <name evidence="10" type="ORF">H6A60_07265</name>
</gene>
<feature type="transmembrane region" description="Helical" evidence="9">
    <location>
        <begin position="12"/>
        <end position="33"/>
    </location>
</feature>
<evidence type="ECO:0000256" key="5">
    <source>
        <dbReference type="ARBA" id="ARBA00022692"/>
    </source>
</evidence>
<evidence type="ECO:0000313" key="10">
    <source>
        <dbReference type="EMBL" id="MBM6704280.1"/>
    </source>
</evidence>
<feature type="transmembrane region" description="Helical" evidence="9">
    <location>
        <begin position="39"/>
        <end position="58"/>
    </location>
</feature>
<feature type="transmembrane region" description="Helical" evidence="9">
    <location>
        <begin position="125"/>
        <end position="144"/>
    </location>
</feature>
<name>A0ABS2DSG9_9BURK</name>
<keyword evidence="6 9" id="KW-1133">Transmembrane helix</keyword>
<dbReference type="PANTHER" id="PTHR42770">
    <property type="entry name" value="AMINO ACID TRANSPORTER-RELATED"/>
    <property type="match status" value="1"/>
</dbReference>
<feature type="transmembrane region" description="Helical" evidence="9">
    <location>
        <begin position="156"/>
        <end position="174"/>
    </location>
</feature>
<reference evidence="10 11" key="1">
    <citation type="journal article" date="2021" name="Sci. Rep.">
        <title>The distribution of antibiotic resistance genes in chicken gut microbiota commensals.</title>
        <authorList>
            <person name="Juricova H."/>
            <person name="Matiasovicova J."/>
            <person name="Kubasova T."/>
            <person name="Cejkova D."/>
            <person name="Rychlik I."/>
        </authorList>
    </citation>
    <scope>NUCLEOTIDE SEQUENCE [LARGE SCALE GENOMIC DNA]</scope>
    <source>
        <strain evidence="10 11">An829</strain>
    </source>
</reference>
<dbReference type="Gene3D" id="1.20.1740.10">
    <property type="entry name" value="Amino acid/polyamine transporter I"/>
    <property type="match status" value="1"/>
</dbReference>
<dbReference type="RefSeq" id="WP_205102846.1">
    <property type="nucleotide sequence ID" value="NZ_JACJJC010000010.1"/>
</dbReference>
<keyword evidence="7 9" id="KW-0472">Membrane</keyword>
<evidence type="ECO:0000256" key="8">
    <source>
        <dbReference type="ARBA" id="ARBA00045636"/>
    </source>
</evidence>
<feature type="transmembrane region" description="Helical" evidence="9">
    <location>
        <begin position="226"/>
        <end position="250"/>
    </location>
</feature>
<dbReference type="EMBL" id="JACJJC010000010">
    <property type="protein sequence ID" value="MBM6704280.1"/>
    <property type="molecule type" value="Genomic_DNA"/>
</dbReference>
<dbReference type="InterPro" id="IPR002293">
    <property type="entry name" value="AA/rel_permease1"/>
</dbReference>
<dbReference type="Pfam" id="PF13520">
    <property type="entry name" value="AA_permease_2"/>
    <property type="match status" value="1"/>
</dbReference>
<evidence type="ECO:0000256" key="4">
    <source>
        <dbReference type="ARBA" id="ARBA00022475"/>
    </source>
</evidence>
<feature type="transmembrane region" description="Helical" evidence="9">
    <location>
        <begin position="278"/>
        <end position="302"/>
    </location>
</feature>
<keyword evidence="5 9" id="KW-0812">Transmembrane</keyword>
<proteinExistence type="inferred from homology"/>
<comment type="caution">
    <text evidence="10">The sequence shown here is derived from an EMBL/GenBank/DDBJ whole genome shotgun (WGS) entry which is preliminary data.</text>
</comment>
<evidence type="ECO:0000256" key="3">
    <source>
        <dbReference type="ARBA" id="ARBA00021069"/>
    </source>
</evidence>
<evidence type="ECO:0000256" key="6">
    <source>
        <dbReference type="ARBA" id="ARBA00022989"/>
    </source>
</evidence>
<sequence length="452" mass="47674">MSNNNGQMGLPGAVAMIVGGIIGTGIFTLPAAIGKFGMASLVGLGIATVGAIALALVFSSLSKRTQAAGGPYAYAREGFGDAIGFFNAFSYWCAAWPGNSAIVLSWVFYVQALFGWAPGQNPTQMIIIAMIGLWVPAFINLMGVKSMAKFQVITSVLKFIPMIFLGTVGIYYAFEFGNWPEWNPSGESTMFAISNSIAIATFSYVGVECASIAAASVKNPEKNVPIATVIGTLVCAAVYILVTVAVLGIVPYETLTTSGAPFADAFNAIFGVDWAGKVVAAFAVISGIGALNGWTMIASAVPQAAAENNLFPPAFKKLNKNGVPYWGVLTATAFASLAVIAALSTSGGVEAFSKIVTFSGVTVGVPYFFSVLAQLYWLYTDGRKITNPVKFLRETIIAIIGLVFTYWMVIGSGDLANYLAFIVFLGGFVMMTWMYIRTGRFGNTSIAGDQAK</sequence>
<dbReference type="PANTHER" id="PTHR42770:SF18">
    <property type="entry name" value="ARGININE_AGMATINE ANTIPORTER"/>
    <property type="match status" value="1"/>
</dbReference>
<dbReference type="InterPro" id="IPR050367">
    <property type="entry name" value="APC_superfamily"/>
</dbReference>
<evidence type="ECO:0000256" key="7">
    <source>
        <dbReference type="ARBA" id="ARBA00023136"/>
    </source>
</evidence>
<dbReference type="Proteomes" id="UP000715095">
    <property type="component" value="Unassembled WGS sequence"/>
</dbReference>
<accession>A0ABS2DSG9</accession>
<protein>
    <recommendedName>
        <fullName evidence="3">Arginine/agmatine antiporter</fullName>
    </recommendedName>
</protein>
<feature type="transmembrane region" description="Helical" evidence="9">
    <location>
        <begin position="355"/>
        <end position="379"/>
    </location>
</feature>
<feature type="transmembrane region" description="Helical" evidence="9">
    <location>
        <begin position="415"/>
        <end position="436"/>
    </location>
</feature>